<dbReference type="EMBL" id="WXXP01000015">
    <property type="protein sequence ID" value="NEK53567.1"/>
    <property type="molecule type" value="Genomic_DNA"/>
</dbReference>
<dbReference type="AlphaFoldDB" id="A0A6P0DMK9"/>
<name>A0A6P0DMK9_RHILE</name>
<comment type="caution">
    <text evidence="1">The sequence shown here is derived from an EMBL/GenBank/DDBJ whole genome shotgun (WGS) entry which is preliminary data.</text>
</comment>
<evidence type="ECO:0000313" key="2">
    <source>
        <dbReference type="Proteomes" id="UP000471409"/>
    </source>
</evidence>
<dbReference type="RefSeq" id="WP_130748895.1">
    <property type="nucleotide sequence ID" value="NZ_JARXWA010000007.1"/>
</dbReference>
<accession>A0A6P0DMK9</accession>
<proteinExistence type="predicted"/>
<evidence type="ECO:0000313" key="1">
    <source>
        <dbReference type="EMBL" id="NEK53567.1"/>
    </source>
</evidence>
<sequence>MGYDTEFAKRRFPEQALEIDALASRNESFRELCHDFSIADQLVRDWESSTAPGRDERYAEALELMDWLGKEIHTMLDLAKVVPFPAAR</sequence>
<organism evidence="1 2">
    <name type="scientific">Rhizobium leguminosarum</name>
    <dbReference type="NCBI Taxonomy" id="384"/>
    <lineage>
        <taxon>Bacteria</taxon>
        <taxon>Pseudomonadati</taxon>
        <taxon>Pseudomonadota</taxon>
        <taxon>Alphaproteobacteria</taxon>
        <taxon>Hyphomicrobiales</taxon>
        <taxon>Rhizobiaceae</taxon>
        <taxon>Rhizobium/Agrobacterium group</taxon>
        <taxon>Rhizobium</taxon>
    </lineage>
</organism>
<reference evidence="1 2" key="1">
    <citation type="submission" date="2020-01" db="EMBL/GenBank/DDBJ databases">
        <title>Rhizobium genotypes associated with high levels of biological nitrogen fixation by grain legumes in a temperate-maritime cropping system.</title>
        <authorList>
            <person name="Maluk M."/>
            <person name="Francesc Ferrando Molina F."/>
            <person name="Lopez Del Egido L."/>
            <person name="Lafos M."/>
            <person name="Langarica-Fuentes A."/>
            <person name="Gebre Yohannes G."/>
            <person name="Young M.W."/>
            <person name="Martin P."/>
            <person name="Gantlett R."/>
            <person name="Kenicer G."/>
            <person name="Hawes C."/>
            <person name="Begg G.S."/>
            <person name="Quilliam R.S."/>
            <person name="Squire G.R."/>
            <person name="Poole P.S."/>
            <person name="Young P.W."/>
            <person name="Iannetta P.M."/>
            <person name="James E.K."/>
        </authorList>
    </citation>
    <scope>NUCLEOTIDE SEQUENCE [LARGE SCALE GENOMIC DNA]</scope>
    <source>
        <strain evidence="1 2">JHI944</strain>
    </source>
</reference>
<dbReference type="Proteomes" id="UP000471409">
    <property type="component" value="Unassembled WGS sequence"/>
</dbReference>
<gene>
    <name evidence="1" type="ORF">GUK36_29615</name>
</gene>
<protein>
    <submittedName>
        <fullName evidence="1">Uncharacterized protein</fullName>
    </submittedName>
</protein>